<accession>A0ABD1HJ41</accession>
<feature type="compositionally biased region" description="Acidic residues" evidence="1">
    <location>
        <begin position="201"/>
        <end position="239"/>
    </location>
</feature>
<dbReference type="Proteomes" id="UP001567538">
    <property type="component" value="Unassembled WGS sequence"/>
</dbReference>
<evidence type="ECO:0000256" key="1">
    <source>
        <dbReference type="SAM" id="MobiDB-lite"/>
    </source>
</evidence>
<feature type="region of interest" description="Disordered" evidence="1">
    <location>
        <begin position="199"/>
        <end position="251"/>
    </location>
</feature>
<dbReference type="EMBL" id="JBEAFC010000006">
    <property type="protein sequence ID" value="KAL1555323.1"/>
    <property type="molecule type" value="Genomic_DNA"/>
</dbReference>
<feature type="compositionally biased region" description="Basic and acidic residues" evidence="1">
    <location>
        <begin position="7"/>
        <end position="17"/>
    </location>
</feature>
<name>A0ABD1HJ41_SALDI</name>
<sequence>MPPGRVAEARRTMDRRPHPNRMSDPMHVPPRGRDVENGRRAVDLYREFKRDEKVHLMVFVVDYLTLWRDAHECGVTYCEGIVRLIDSLPMPWNKWADDASQPYLWYGLPNYVVQGDMHGFMKVLLEALVDTRGGPPPYAAPRKGLSAVHQGLYSGGRFESETPRPNFPKRRRLGMRTSAPSETEALLVDRYVDVATYVGENTEEEEEEEPLEDDEDPIEEGNDPVEEEEPLEEGTEVGNEDTANAERAPEE</sequence>
<proteinExistence type="predicted"/>
<evidence type="ECO:0000313" key="2">
    <source>
        <dbReference type="EMBL" id="KAL1555323.1"/>
    </source>
</evidence>
<feature type="region of interest" description="Disordered" evidence="1">
    <location>
        <begin position="1"/>
        <end position="33"/>
    </location>
</feature>
<comment type="caution">
    <text evidence="2">The sequence shown here is derived from an EMBL/GenBank/DDBJ whole genome shotgun (WGS) entry which is preliminary data.</text>
</comment>
<feature type="region of interest" description="Disordered" evidence="1">
    <location>
        <begin position="155"/>
        <end position="179"/>
    </location>
</feature>
<reference evidence="2 3" key="1">
    <citation type="submission" date="2024-06" db="EMBL/GenBank/DDBJ databases">
        <title>A chromosome level genome sequence of Diviner's sage (Salvia divinorum).</title>
        <authorList>
            <person name="Ford S.A."/>
            <person name="Ro D.-K."/>
            <person name="Ness R.W."/>
            <person name="Phillips M.A."/>
        </authorList>
    </citation>
    <scope>NUCLEOTIDE SEQUENCE [LARGE SCALE GENOMIC DNA]</scope>
    <source>
        <strain evidence="2">SAF-2024a</strain>
        <tissue evidence="2">Leaf</tissue>
    </source>
</reference>
<gene>
    <name evidence="2" type="ORF">AAHA92_15779</name>
</gene>
<organism evidence="2 3">
    <name type="scientific">Salvia divinorum</name>
    <name type="common">Maria pastora</name>
    <name type="synonym">Diviner's sage</name>
    <dbReference type="NCBI Taxonomy" id="28513"/>
    <lineage>
        <taxon>Eukaryota</taxon>
        <taxon>Viridiplantae</taxon>
        <taxon>Streptophyta</taxon>
        <taxon>Embryophyta</taxon>
        <taxon>Tracheophyta</taxon>
        <taxon>Spermatophyta</taxon>
        <taxon>Magnoliopsida</taxon>
        <taxon>eudicotyledons</taxon>
        <taxon>Gunneridae</taxon>
        <taxon>Pentapetalae</taxon>
        <taxon>asterids</taxon>
        <taxon>lamiids</taxon>
        <taxon>Lamiales</taxon>
        <taxon>Lamiaceae</taxon>
        <taxon>Nepetoideae</taxon>
        <taxon>Mentheae</taxon>
        <taxon>Salviinae</taxon>
        <taxon>Salvia</taxon>
        <taxon>Salvia subgen. Calosphace</taxon>
    </lineage>
</organism>
<dbReference type="AlphaFoldDB" id="A0ABD1HJ41"/>
<protein>
    <submittedName>
        <fullName evidence="2">Uncharacterized protein</fullName>
    </submittedName>
</protein>
<keyword evidence="3" id="KW-1185">Reference proteome</keyword>
<evidence type="ECO:0000313" key="3">
    <source>
        <dbReference type="Proteomes" id="UP001567538"/>
    </source>
</evidence>